<dbReference type="Proteomes" id="UP000461585">
    <property type="component" value="Unassembled WGS sequence"/>
</dbReference>
<evidence type="ECO:0000313" key="2">
    <source>
        <dbReference type="Proteomes" id="UP000461585"/>
    </source>
</evidence>
<dbReference type="RefSeq" id="WP_162369363.1">
    <property type="nucleotide sequence ID" value="NZ_JAAEEH010000004.1"/>
</dbReference>
<dbReference type="InterPro" id="IPR014710">
    <property type="entry name" value="RmlC-like_jellyroll"/>
</dbReference>
<comment type="caution">
    <text evidence="1">The sequence shown here is derived from an EMBL/GenBank/DDBJ whole genome shotgun (WGS) entry which is preliminary data.</text>
</comment>
<protein>
    <recommendedName>
        <fullName evidence="3">Cupin domain-containing protein</fullName>
    </recommendedName>
</protein>
<keyword evidence="2" id="KW-1185">Reference proteome</keyword>
<accession>A0A7X5HU02</accession>
<sequence>MVEQIFKITLQGNGKLVEKAIMDENVHYIHMVFPKNEGLPEHFSNSTVYMTVLRGTLSIGLDDQETHTYPAGNVLKIPFQTKMNVRNLHDDTLELVVVKAPAPQM</sequence>
<organism evidence="1 2">
    <name type="scientific">Anaerotalea alkaliphila</name>
    <dbReference type="NCBI Taxonomy" id="2662126"/>
    <lineage>
        <taxon>Bacteria</taxon>
        <taxon>Bacillati</taxon>
        <taxon>Bacillota</taxon>
        <taxon>Clostridia</taxon>
        <taxon>Eubacteriales</taxon>
        <taxon>Anaerotalea</taxon>
    </lineage>
</organism>
<gene>
    <name evidence="1" type="ORF">GXN74_02595</name>
</gene>
<dbReference type="SUPFAM" id="SSF51182">
    <property type="entry name" value="RmlC-like cupins"/>
    <property type="match status" value="1"/>
</dbReference>
<name>A0A7X5HU02_9FIRM</name>
<evidence type="ECO:0008006" key="3">
    <source>
        <dbReference type="Google" id="ProtNLM"/>
    </source>
</evidence>
<dbReference type="InterPro" id="IPR011051">
    <property type="entry name" value="RmlC_Cupin_sf"/>
</dbReference>
<dbReference type="EMBL" id="JAAEEH010000004">
    <property type="protein sequence ID" value="NDL66637.1"/>
    <property type="molecule type" value="Genomic_DNA"/>
</dbReference>
<dbReference type="CDD" id="cd20290">
    <property type="entry name" value="cupin_Mj0764-like"/>
    <property type="match status" value="1"/>
</dbReference>
<dbReference type="Gene3D" id="2.60.120.10">
    <property type="entry name" value="Jelly Rolls"/>
    <property type="match status" value="1"/>
</dbReference>
<reference evidence="1 2" key="1">
    <citation type="submission" date="2020-01" db="EMBL/GenBank/DDBJ databases">
        <title>Anaeroalcalibacter tamaniensis gen. nov., sp. nov., moderately halophilic strictly anaerobic fermenter bacterium from mud volcano of Taman peninsula.</title>
        <authorList>
            <person name="Frolova A."/>
            <person name="Merkel A.Y."/>
            <person name="Slobodkin A.I."/>
        </authorList>
    </citation>
    <scope>NUCLEOTIDE SEQUENCE [LARGE SCALE GENOMIC DNA]</scope>
    <source>
        <strain evidence="1 2">F-3ap</strain>
    </source>
</reference>
<dbReference type="AlphaFoldDB" id="A0A7X5HU02"/>
<evidence type="ECO:0000313" key="1">
    <source>
        <dbReference type="EMBL" id="NDL66637.1"/>
    </source>
</evidence>
<proteinExistence type="predicted"/>